<gene>
    <name evidence="3" type="ORF">QR79_00935</name>
</gene>
<proteinExistence type="predicted"/>
<keyword evidence="4" id="KW-1185">Reference proteome</keyword>
<keyword evidence="2" id="KW-0802">TPR repeat</keyword>
<evidence type="ECO:0000313" key="4">
    <source>
        <dbReference type="Proteomes" id="UP000036471"/>
    </source>
</evidence>
<dbReference type="InterPro" id="IPR011990">
    <property type="entry name" value="TPR-like_helical_dom_sf"/>
</dbReference>
<protein>
    <recommendedName>
        <fullName evidence="5">Tetratricopeptide repeat protein</fullName>
    </recommendedName>
</protein>
<feature type="non-terminal residue" evidence="3">
    <location>
        <position position="331"/>
    </location>
</feature>
<evidence type="ECO:0000313" key="3">
    <source>
        <dbReference type="EMBL" id="KMO26736.1"/>
    </source>
</evidence>
<dbReference type="InterPro" id="IPR019734">
    <property type="entry name" value="TPR_rpt"/>
</dbReference>
<organism evidence="3 4">
    <name type="scientific">Methylobacterium indicum</name>
    <dbReference type="NCBI Taxonomy" id="1775910"/>
    <lineage>
        <taxon>Bacteria</taxon>
        <taxon>Pseudomonadati</taxon>
        <taxon>Pseudomonadota</taxon>
        <taxon>Alphaproteobacteria</taxon>
        <taxon>Hyphomicrobiales</taxon>
        <taxon>Methylobacteriaceae</taxon>
        <taxon>Methylobacterium</taxon>
    </lineage>
</organism>
<dbReference type="PANTHER" id="PTHR45641">
    <property type="entry name" value="TETRATRICOPEPTIDE REPEAT PROTEIN (AFU_ORTHOLOGUE AFUA_6G03870)"/>
    <property type="match status" value="1"/>
</dbReference>
<dbReference type="SMART" id="SM00028">
    <property type="entry name" value="TPR"/>
    <property type="match status" value="5"/>
</dbReference>
<dbReference type="Proteomes" id="UP000036471">
    <property type="component" value="Unassembled WGS sequence"/>
</dbReference>
<evidence type="ECO:0000256" key="1">
    <source>
        <dbReference type="ARBA" id="ARBA00022737"/>
    </source>
</evidence>
<dbReference type="Gene3D" id="1.25.40.10">
    <property type="entry name" value="Tetratricopeptide repeat domain"/>
    <property type="match status" value="2"/>
</dbReference>
<evidence type="ECO:0008006" key="5">
    <source>
        <dbReference type="Google" id="ProtNLM"/>
    </source>
</evidence>
<dbReference type="EMBL" id="JTHG01000009">
    <property type="protein sequence ID" value="KMO26736.1"/>
    <property type="molecule type" value="Genomic_DNA"/>
</dbReference>
<keyword evidence="1" id="KW-0677">Repeat</keyword>
<comment type="caution">
    <text evidence="3">The sequence shown here is derived from an EMBL/GenBank/DDBJ whole genome shotgun (WGS) entry which is preliminary data.</text>
</comment>
<accession>A0ABR5HJH5</accession>
<sequence>MAVADIPRLLREYIKVSRAHGRKPPAPSNDVDIAATVERSRSLVQDLKPSEALSVLTARIAEENEAHARRLIPLLKEQAEVQRILSDHTGRLAILEEIARIGGSDAALWGEIGDIQILLGNSQDALGAYHRARSAAMADQDERNISNSHERIGDVLVAQGDGAEALAAYQASLALRTVLAQRDPANTEWQRDLSVSHNKIGDVLVAQGDGAGALAAYQASLALRTALAQRDPANTEWQRDLSVSHDRIGDILVAQGDGAGALAAYQASLALRTALAQRDPANTEWQRDLSVSHSKIGDVLVVQGDRAGALAAYQAGLDIARSLAQRDPANT</sequence>
<evidence type="ECO:0000256" key="2">
    <source>
        <dbReference type="ARBA" id="ARBA00022803"/>
    </source>
</evidence>
<name>A0ABR5HJH5_9HYPH</name>
<reference evidence="3 4" key="1">
    <citation type="submission" date="2014-11" db="EMBL/GenBank/DDBJ databases">
        <title>Comparative genomics of Methylobacterium species.</title>
        <authorList>
            <person name="Chaudhry V."/>
            <person name="Patil P.B."/>
        </authorList>
    </citation>
    <scope>NUCLEOTIDE SEQUENCE [LARGE SCALE GENOMIC DNA]</scope>
    <source>
        <strain evidence="3 4">SE3.6</strain>
    </source>
</reference>
<dbReference type="SUPFAM" id="SSF48452">
    <property type="entry name" value="TPR-like"/>
    <property type="match status" value="1"/>
</dbReference>
<dbReference type="PANTHER" id="PTHR45641:SF1">
    <property type="entry name" value="AAA+ ATPASE DOMAIN-CONTAINING PROTEIN"/>
    <property type="match status" value="1"/>
</dbReference>